<dbReference type="EMBL" id="CP159289">
    <property type="protein sequence ID" value="XCH26720.1"/>
    <property type="molecule type" value="Genomic_DNA"/>
</dbReference>
<protein>
    <recommendedName>
        <fullName evidence="2">TonB-dependent receptor</fullName>
    </recommendedName>
</protein>
<sequence>MEKWGTTRWAPHGFCTRVILPWGTKGPLGSLGLGQTINQGLLGNPNITWEIAKKQNYGLDLQILRDLNLSVDVFKERRSNILISRGTVPEFQGVPLGNIPKVNMGLVDNKGYEIELSYNKAFSKDFRVMVSGNYGYNHNTVKFLDESVRDESYAYRYRSTGFSLNQSWGYKIDYSNGNGYFNSKEELDSYLKTTTYGFGEPRVGDFKYVDLNKDGIIDDKDQAPIGYSNIPRVIYGLSLTFEYKGFDLTTFFQGVGKYSSNYSQQGVYEYIIRGTYFDYHKTAWTPERYAAGEKITYPALSTHSNTNHTANDFFVMNRSFTRLKNLVLGYTLPAGSLKAIGVSKMRVYVSAQNYFTWAHLKMGHLDPENDASLGYPVTKMANFGLNITF</sequence>
<dbReference type="AlphaFoldDB" id="A0AAU8FRU7"/>
<name>A0AAU8FRU7_9BACT</name>
<evidence type="ECO:0008006" key="2">
    <source>
        <dbReference type="Google" id="ProtNLM"/>
    </source>
</evidence>
<gene>
    <name evidence="1" type="ORF">ABV298_10110</name>
</gene>
<organism evidence="1">
    <name type="scientific">Dyadobacter sp. 676</name>
    <dbReference type="NCBI Taxonomy" id="3088362"/>
    <lineage>
        <taxon>Bacteria</taxon>
        <taxon>Pseudomonadati</taxon>
        <taxon>Bacteroidota</taxon>
        <taxon>Cytophagia</taxon>
        <taxon>Cytophagales</taxon>
        <taxon>Spirosomataceae</taxon>
        <taxon>Dyadobacter</taxon>
    </lineage>
</organism>
<proteinExistence type="predicted"/>
<dbReference type="RefSeq" id="WP_353722003.1">
    <property type="nucleotide sequence ID" value="NZ_CP159289.1"/>
</dbReference>
<dbReference type="SUPFAM" id="SSF56935">
    <property type="entry name" value="Porins"/>
    <property type="match status" value="1"/>
</dbReference>
<accession>A0AAU8FRU7</accession>
<reference evidence="1" key="1">
    <citation type="submission" date="2024-06" db="EMBL/GenBank/DDBJ databases">
        <title>Sequencing and assembly of the genome of Dyadobacter sp. strain 676, a symbiont of Cyamopsis tetragonoloba.</title>
        <authorList>
            <person name="Guro P."/>
            <person name="Sazanova A."/>
            <person name="Kuznetsova I."/>
            <person name="Belimov A."/>
            <person name="Safronova V."/>
        </authorList>
    </citation>
    <scope>NUCLEOTIDE SEQUENCE</scope>
    <source>
        <strain evidence="1">676</strain>
    </source>
</reference>
<evidence type="ECO:0000313" key="1">
    <source>
        <dbReference type="EMBL" id="XCH26720.1"/>
    </source>
</evidence>